<dbReference type="EMBL" id="LDOV01000016">
    <property type="protein sequence ID" value="KLV01170.1"/>
    <property type="molecule type" value="Genomic_DNA"/>
</dbReference>
<proteinExistence type="predicted"/>
<evidence type="ECO:0000313" key="2">
    <source>
        <dbReference type="EMBL" id="KLV01170.1"/>
    </source>
</evidence>
<accession>A0A090QKC3</accession>
<dbReference type="OrthoDB" id="5899404at2"/>
<evidence type="ECO:0000313" key="1">
    <source>
        <dbReference type="EMBL" id="GAL02269.1"/>
    </source>
</evidence>
<sequence>MATFQYYFHKLPCFDCKKTQVDTDLGWLTEAMKDEIVAQATALMAAGNVEPDFAVNVTCAEEDARAYLLLNYYGYSEEELANNEVEADDEQAVAEEIAELEGNLVFEHEIALQSCTDCGE</sequence>
<protein>
    <submittedName>
        <fullName evidence="1">Uncharacterized protein</fullName>
    </submittedName>
</protein>
<dbReference type="PATRIC" id="fig|754436.4.peg.1796"/>
<gene>
    <name evidence="2" type="ORF">ABT58_08510</name>
    <name evidence="1" type="ORF">JCM19237_5162</name>
</gene>
<dbReference type="Proteomes" id="UP000029227">
    <property type="component" value="Unassembled WGS sequence"/>
</dbReference>
<dbReference type="eggNOG" id="ENOG5034326">
    <property type="taxonomic scope" value="Bacteria"/>
</dbReference>
<organism evidence="1 3">
    <name type="scientific">Photobacterium aphoticum</name>
    <dbReference type="NCBI Taxonomy" id="754436"/>
    <lineage>
        <taxon>Bacteria</taxon>
        <taxon>Pseudomonadati</taxon>
        <taxon>Pseudomonadota</taxon>
        <taxon>Gammaproteobacteria</taxon>
        <taxon>Vibrionales</taxon>
        <taxon>Vibrionaceae</taxon>
        <taxon>Photobacterium</taxon>
    </lineage>
</organism>
<dbReference type="Proteomes" id="UP000036426">
    <property type="component" value="Unassembled WGS sequence"/>
</dbReference>
<name>A0A090QKC3_9GAMM</name>
<reference evidence="1 3" key="1">
    <citation type="journal article" date="2014" name="Genome Announc.">
        <title>Draft Genome Sequences of Two Vibrionaceae Species, Vibrio ponticus C121 and Photobacterium aphoticum C119, Isolated as Coral Reef Microbiota.</title>
        <authorList>
            <person name="Al-saari N."/>
            <person name="Meirelles P.M."/>
            <person name="Mino S."/>
            <person name="Suda W."/>
            <person name="Oshima K."/>
            <person name="Hattori M."/>
            <person name="Ohkuma M."/>
            <person name="Thompson F.L."/>
            <person name="Gomez-Gil B."/>
            <person name="Sawabe T."/>
            <person name="Sawabe T."/>
        </authorList>
    </citation>
    <scope>NUCLEOTIDE SEQUENCE [LARGE SCALE GENOMIC DNA]</scope>
    <source>
        <strain evidence="1 3">JCM 19237</strain>
    </source>
</reference>
<evidence type="ECO:0000313" key="3">
    <source>
        <dbReference type="Proteomes" id="UP000029227"/>
    </source>
</evidence>
<dbReference type="AlphaFoldDB" id="A0A090QKC3"/>
<keyword evidence="4" id="KW-1185">Reference proteome</keyword>
<dbReference type="EMBL" id="BBMN01000001">
    <property type="protein sequence ID" value="GAL02269.1"/>
    <property type="molecule type" value="Genomic_DNA"/>
</dbReference>
<evidence type="ECO:0000313" key="4">
    <source>
        <dbReference type="Proteomes" id="UP000036426"/>
    </source>
</evidence>
<comment type="caution">
    <text evidence="1">The sequence shown here is derived from an EMBL/GenBank/DDBJ whole genome shotgun (WGS) entry which is preliminary data.</text>
</comment>
<reference evidence="2 4" key="2">
    <citation type="submission" date="2015-05" db="EMBL/GenBank/DDBJ databases">
        <title>Photobacterium galathea sp. nov.</title>
        <authorList>
            <person name="Machado H."/>
            <person name="Gram L."/>
        </authorList>
    </citation>
    <scope>NUCLEOTIDE SEQUENCE [LARGE SCALE GENOMIC DNA]</scope>
    <source>
        <strain evidence="2 4">DSM 25995</strain>
    </source>
</reference>
<dbReference type="RefSeq" id="WP_047873963.1">
    <property type="nucleotide sequence ID" value="NZ_BMYC01000009.1"/>
</dbReference>